<name>A0A090IU73_9BACI</name>
<keyword evidence="1" id="KW-1133">Transmembrane helix</keyword>
<reference evidence="2 5" key="1">
    <citation type="submission" date="2014-07" db="EMBL/GenBank/DDBJ databases">
        <authorList>
            <person name="Wibberg Daniel"/>
        </authorList>
    </citation>
    <scope>NUCLEOTIDE SEQUENCE [LARGE SCALE GENOMIC DNA]</scope>
</reference>
<feature type="transmembrane region" description="Helical" evidence="1">
    <location>
        <begin position="318"/>
        <end position="336"/>
    </location>
</feature>
<dbReference type="Proteomes" id="UP000032076">
    <property type="component" value="Unassembled WGS sequence"/>
</dbReference>
<keyword evidence="5" id="KW-1185">Reference proteome</keyword>
<feature type="transmembrane region" description="Helical" evidence="1">
    <location>
        <begin position="113"/>
        <end position="133"/>
    </location>
</feature>
<organism evidence="2 5">
    <name type="scientific">Caldibacillus thermoamylovorans</name>
    <dbReference type="NCBI Taxonomy" id="35841"/>
    <lineage>
        <taxon>Bacteria</taxon>
        <taxon>Bacillati</taxon>
        <taxon>Bacillota</taxon>
        <taxon>Bacilli</taxon>
        <taxon>Bacillales</taxon>
        <taxon>Bacillaceae</taxon>
        <taxon>Caldibacillus</taxon>
    </lineage>
</organism>
<protein>
    <submittedName>
        <fullName evidence="2">Putative membrane protein YkvI</fullName>
    </submittedName>
</protein>
<evidence type="ECO:0000256" key="1">
    <source>
        <dbReference type="SAM" id="Phobius"/>
    </source>
</evidence>
<feature type="transmembrane region" description="Helical" evidence="1">
    <location>
        <begin position="181"/>
        <end position="203"/>
    </location>
</feature>
<feature type="transmembrane region" description="Helical" evidence="1">
    <location>
        <begin position="293"/>
        <end position="312"/>
    </location>
</feature>
<dbReference type="PANTHER" id="PTHR37814:SF1">
    <property type="entry name" value="MEMBRANE PROTEIN"/>
    <property type="match status" value="1"/>
</dbReference>
<dbReference type="PANTHER" id="PTHR37814">
    <property type="entry name" value="CONSERVED MEMBRANE PROTEIN"/>
    <property type="match status" value="1"/>
</dbReference>
<reference evidence="3 4" key="2">
    <citation type="submission" date="2015-01" db="EMBL/GenBank/DDBJ databases">
        <title>Draft Genome Sequences of Four Bacillus thermoamylovorans Strains, Isolated From Food Products.</title>
        <authorList>
            <person name="Krawcyk A.O."/>
            <person name="Berendsen E.M."/>
            <person name="Eijlander R.T."/>
            <person name="de Jong A."/>
            <person name="Wells-Bennik M."/>
            <person name="Kuipers O.P."/>
        </authorList>
    </citation>
    <scope>NUCLEOTIDE SEQUENCE [LARGE SCALE GENOMIC DNA]</scope>
    <source>
        <strain evidence="3 4">B4167</strain>
    </source>
</reference>
<evidence type="ECO:0000313" key="5">
    <source>
        <dbReference type="Proteomes" id="UP000040576"/>
    </source>
</evidence>
<dbReference type="Proteomes" id="UP000040576">
    <property type="component" value="Unassembled WGS sequence"/>
</dbReference>
<evidence type="ECO:0000313" key="2">
    <source>
        <dbReference type="EMBL" id="CEE01232.1"/>
    </source>
</evidence>
<dbReference type="RefSeq" id="WP_320060684.1">
    <property type="nucleotide sequence ID" value="NZ_CCRF01000044.1"/>
</dbReference>
<dbReference type="STRING" id="35841.B4167_2425"/>
<accession>A0A090IU73</accession>
<dbReference type="AlphaFoldDB" id="A0A090IU73"/>
<gene>
    <name evidence="2" type="primary">ykvI</name>
    <name evidence="3" type="ORF">B4167_2425</name>
    <name evidence="2" type="ORF">BT1A1_1403</name>
</gene>
<keyword evidence="1" id="KW-0812">Transmembrane</keyword>
<dbReference type="PATRIC" id="fig|35841.6.peg.2131"/>
<dbReference type="eggNOG" id="COG3949">
    <property type="taxonomic scope" value="Bacteria"/>
</dbReference>
<dbReference type="GeneID" id="92960568"/>
<dbReference type="EMBL" id="JXLU01000066">
    <property type="protein sequence ID" value="KIO73074.1"/>
    <property type="molecule type" value="Genomic_DNA"/>
</dbReference>
<evidence type="ECO:0000313" key="3">
    <source>
        <dbReference type="EMBL" id="KIO73074.1"/>
    </source>
</evidence>
<proteinExistence type="predicted"/>
<keyword evidence="1" id="KW-0472">Membrane</keyword>
<dbReference type="InterPro" id="IPR038728">
    <property type="entry name" value="YkvI-like"/>
</dbReference>
<feature type="transmembrane region" description="Helical" evidence="1">
    <location>
        <begin position="80"/>
        <end position="101"/>
    </location>
</feature>
<dbReference type="EMBL" id="CCRF01000044">
    <property type="protein sequence ID" value="CEE01232.1"/>
    <property type="molecule type" value="Genomic_DNA"/>
</dbReference>
<feature type="transmembrane region" description="Helical" evidence="1">
    <location>
        <begin position="35"/>
        <end position="59"/>
    </location>
</feature>
<feature type="transmembrane region" description="Helical" evidence="1">
    <location>
        <begin position="215"/>
        <end position="237"/>
    </location>
</feature>
<evidence type="ECO:0000313" key="4">
    <source>
        <dbReference type="Proteomes" id="UP000032076"/>
    </source>
</evidence>
<sequence>MSWKKSFQLAFIYVGTIVGAGFATGKEIVEFFSQYGFMGLIGICISGLCFIGFGVKIMLLAIELQARSFQQLNVHIFGPYFAPVINLIMFVMLVGVTSVMLSGAGSVFQEQLHLPKMAGILITIIFTLIVLLIGTRGLVWVNTLVVPVLILFSFLLAYLAFHLPDFMGNVAKGFHFTWGAIIDSFAYAAFNISLATAVLVPAATEIGDKKTVKRGGVIGGLALTLILISSHVTLVQLPSLTEFQIPMAVMVNTLATSFHFLFIIVIYGEIFTSVVGNLYGLERFVKRKIPGNTLTIGMAILSVAFAISMVDYGTLLSFLYPLFGYISLVFLLLLIIR</sequence>
<feature type="transmembrane region" description="Helical" evidence="1">
    <location>
        <begin position="257"/>
        <end position="281"/>
    </location>
</feature>
<feature type="transmembrane region" description="Helical" evidence="1">
    <location>
        <begin position="140"/>
        <end position="161"/>
    </location>
</feature>